<accession>A0DBU5</accession>
<evidence type="ECO:0000313" key="2">
    <source>
        <dbReference type="Proteomes" id="UP000000600"/>
    </source>
</evidence>
<dbReference type="GeneID" id="5033710"/>
<dbReference type="EMBL" id="CT868374">
    <property type="protein sequence ID" value="CAK80512.1"/>
    <property type="molecule type" value="Genomic_DNA"/>
</dbReference>
<gene>
    <name evidence="1" type="ORF">GSPATT00015389001</name>
</gene>
<dbReference type="Proteomes" id="UP000000600">
    <property type="component" value="Unassembled WGS sequence"/>
</dbReference>
<proteinExistence type="predicted"/>
<keyword evidence="2" id="KW-1185">Reference proteome</keyword>
<dbReference type="KEGG" id="ptm:GSPATT00015389001"/>
<evidence type="ECO:0000313" key="1">
    <source>
        <dbReference type="EMBL" id="CAK80512.1"/>
    </source>
</evidence>
<dbReference type="InParanoid" id="A0DBU5"/>
<dbReference type="AlphaFoldDB" id="A0DBU5"/>
<organism evidence="1 2">
    <name type="scientific">Paramecium tetraurelia</name>
    <dbReference type="NCBI Taxonomy" id="5888"/>
    <lineage>
        <taxon>Eukaryota</taxon>
        <taxon>Sar</taxon>
        <taxon>Alveolata</taxon>
        <taxon>Ciliophora</taxon>
        <taxon>Intramacronucleata</taxon>
        <taxon>Oligohymenophorea</taxon>
        <taxon>Peniculida</taxon>
        <taxon>Parameciidae</taxon>
        <taxon>Paramecium</taxon>
    </lineage>
</organism>
<dbReference type="HOGENOM" id="CLU_1859147_0_0_1"/>
<dbReference type="RefSeq" id="XP_001447909.1">
    <property type="nucleotide sequence ID" value="XM_001447872.1"/>
</dbReference>
<name>A0DBU5_PARTE</name>
<reference evidence="1 2" key="1">
    <citation type="journal article" date="2006" name="Nature">
        <title>Global trends of whole-genome duplications revealed by the ciliate Paramecium tetraurelia.</title>
        <authorList>
            <consortium name="Genoscope"/>
            <person name="Aury J.-M."/>
            <person name="Jaillon O."/>
            <person name="Duret L."/>
            <person name="Noel B."/>
            <person name="Jubin C."/>
            <person name="Porcel B.M."/>
            <person name="Segurens B."/>
            <person name="Daubin V."/>
            <person name="Anthouard V."/>
            <person name="Aiach N."/>
            <person name="Arnaiz O."/>
            <person name="Billaut A."/>
            <person name="Beisson J."/>
            <person name="Blanc I."/>
            <person name="Bouhouche K."/>
            <person name="Camara F."/>
            <person name="Duharcourt S."/>
            <person name="Guigo R."/>
            <person name="Gogendeau D."/>
            <person name="Katinka M."/>
            <person name="Keller A.-M."/>
            <person name="Kissmehl R."/>
            <person name="Klotz C."/>
            <person name="Koll F."/>
            <person name="Le Moue A."/>
            <person name="Lepere C."/>
            <person name="Malinsky S."/>
            <person name="Nowacki M."/>
            <person name="Nowak J.K."/>
            <person name="Plattner H."/>
            <person name="Poulain J."/>
            <person name="Ruiz F."/>
            <person name="Serrano V."/>
            <person name="Zagulski M."/>
            <person name="Dessen P."/>
            <person name="Betermier M."/>
            <person name="Weissenbach J."/>
            <person name="Scarpelli C."/>
            <person name="Schachter V."/>
            <person name="Sperling L."/>
            <person name="Meyer E."/>
            <person name="Cohen J."/>
            <person name="Wincker P."/>
        </authorList>
    </citation>
    <scope>NUCLEOTIDE SEQUENCE [LARGE SCALE GENOMIC DNA]</scope>
    <source>
        <strain evidence="1 2">Stock d4-2</strain>
    </source>
</reference>
<protein>
    <submittedName>
        <fullName evidence="1">Uncharacterized protein</fullName>
    </submittedName>
</protein>
<sequence>MFENENGDLTQMLYCKELNMIDKGFLFFIKFIKIINKLVVLDQCSRFSTSNTPKKKIQKWTLKNGNLLKKLVSDEGKKWKKKENYQQLHGKILRNQKQQQYYIYEYLYLFEHFEQPLFKYLYLFNGSEIQGTNIIQLN</sequence>